<dbReference type="Pfam" id="PF01497">
    <property type="entry name" value="Peripla_BP_2"/>
    <property type="match status" value="1"/>
</dbReference>
<sequence>MRKSRPFIKSSVAIFMATSLIVGCSSQSDQASEQSATTQANATTHEPHLVSDHNGHETMVPGEINRVVFEQIPLMSTFLAFHDGQAPGLVGASAHLINQMDQTIVMQKVPEALKVDTSFDDKGVPSAESLAALHPDVVFNNAFNEKNSTIIDSGGLTRVGFKTVGAPTETYVEWFELLEEVYGTPGKTKDKVAAGSKIIDDVTTRVNKVDPAAQKKVLVVMGAGQGTLRVAGGRAGWFTESWADRMNFHNVSAGTDQSAVQANLEQITAWDPDVILVTGRGMSSMTAAEILGNQIEGMDLSNLRAVKDKQVFTTELGMWNWFTPSPDAPLVAAWLGEKLYPEQFSDLDLAKLTKDHYKLNYGWELSDAEITRILDPDA</sequence>
<evidence type="ECO:0000313" key="5">
    <source>
        <dbReference type="EMBL" id="AKE40351.1"/>
    </source>
</evidence>
<dbReference type="AlphaFoldDB" id="A0A0F6TCH9"/>
<evidence type="ECO:0000256" key="3">
    <source>
        <dbReference type="SAM" id="SignalP"/>
    </source>
</evidence>
<reference evidence="5 7" key="1">
    <citation type="journal article" date="2015" name="Genome Announc.">
        <title>Complete Genome Sequence of Corynebacterium kutscheri DSM 20755, a Corynebacterial Type Strain with Remarkably Low G+C Content of Chromosomal DNA.</title>
        <authorList>
            <person name="Ruckert C."/>
            <person name="Albersmeier A."/>
            <person name="Winkler A."/>
            <person name="Tauch A."/>
        </authorList>
    </citation>
    <scope>NUCLEOTIDE SEQUENCE [LARGE SCALE GENOMIC DNA]</scope>
    <source>
        <strain evidence="5 7">DSM 20755</strain>
    </source>
</reference>
<feature type="compositionally biased region" description="Basic and acidic residues" evidence="2">
    <location>
        <begin position="45"/>
        <end position="56"/>
    </location>
</feature>
<evidence type="ECO:0000313" key="8">
    <source>
        <dbReference type="Proteomes" id="UP000271380"/>
    </source>
</evidence>
<dbReference type="PROSITE" id="PS50983">
    <property type="entry name" value="FE_B12_PBP"/>
    <property type="match status" value="1"/>
</dbReference>
<protein>
    <submittedName>
        <fullName evidence="5">ABC-type Fe3+-hydroxamate transport system, periplasmic component</fullName>
    </submittedName>
    <submittedName>
        <fullName evidence="6">Periplasmic binding protein</fullName>
    </submittedName>
</protein>
<dbReference type="Proteomes" id="UP000033457">
    <property type="component" value="Chromosome"/>
</dbReference>
<dbReference type="STRING" id="35755.UL82_00570"/>
<dbReference type="PANTHER" id="PTHR30535">
    <property type="entry name" value="VITAMIN B12-BINDING PROTEIN"/>
    <property type="match status" value="1"/>
</dbReference>
<dbReference type="Gene3D" id="3.40.50.1980">
    <property type="entry name" value="Nitrogenase molybdenum iron protein domain"/>
    <property type="match status" value="2"/>
</dbReference>
<dbReference type="PANTHER" id="PTHR30535:SF34">
    <property type="entry name" value="MOLYBDATE-BINDING PROTEIN MOLA"/>
    <property type="match status" value="1"/>
</dbReference>
<feature type="compositionally biased region" description="Low complexity" evidence="2">
    <location>
        <begin position="31"/>
        <end position="44"/>
    </location>
</feature>
<gene>
    <name evidence="6" type="ORF">NCTC949_00577</name>
    <name evidence="5" type="ORF">UL82_00570</name>
</gene>
<dbReference type="InterPro" id="IPR050902">
    <property type="entry name" value="ABC_Transporter_SBP"/>
</dbReference>
<dbReference type="EMBL" id="LR134377">
    <property type="protein sequence ID" value="VEH05379.1"/>
    <property type="molecule type" value="Genomic_DNA"/>
</dbReference>
<dbReference type="RefSeq" id="WP_046438371.1">
    <property type="nucleotide sequence ID" value="NZ_LR134377.1"/>
</dbReference>
<dbReference type="EMBL" id="CP011312">
    <property type="protein sequence ID" value="AKE40351.1"/>
    <property type="molecule type" value="Genomic_DNA"/>
</dbReference>
<evidence type="ECO:0000259" key="4">
    <source>
        <dbReference type="PROSITE" id="PS50983"/>
    </source>
</evidence>
<dbReference type="SUPFAM" id="SSF53807">
    <property type="entry name" value="Helical backbone' metal receptor"/>
    <property type="match status" value="1"/>
</dbReference>
<keyword evidence="3" id="KW-0732">Signal</keyword>
<dbReference type="OrthoDB" id="9797850at2"/>
<accession>A0A0F6TCH9</accession>
<dbReference type="HOGENOM" id="CLU_038034_13_3_11"/>
<dbReference type="PROSITE" id="PS51257">
    <property type="entry name" value="PROKAR_LIPOPROTEIN"/>
    <property type="match status" value="1"/>
</dbReference>
<organism evidence="5 7">
    <name type="scientific">Corynebacterium kutscheri</name>
    <dbReference type="NCBI Taxonomy" id="35755"/>
    <lineage>
        <taxon>Bacteria</taxon>
        <taxon>Bacillati</taxon>
        <taxon>Actinomycetota</taxon>
        <taxon>Actinomycetes</taxon>
        <taxon>Mycobacteriales</taxon>
        <taxon>Corynebacteriaceae</taxon>
        <taxon>Corynebacterium</taxon>
    </lineage>
</organism>
<keyword evidence="7" id="KW-1185">Reference proteome</keyword>
<comment type="similarity">
    <text evidence="1">Belongs to the bacterial solute-binding protein 8 family.</text>
</comment>
<feature type="domain" description="Fe/B12 periplasmic-binding" evidence="4">
    <location>
        <begin position="66"/>
        <end position="343"/>
    </location>
</feature>
<evidence type="ECO:0000256" key="1">
    <source>
        <dbReference type="ARBA" id="ARBA00008814"/>
    </source>
</evidence>
<dbReference type="InterPro" id="IPR002491">
    <property type="entry name" value="ABC_transptr_periplasmic_BD"/>
</dbReference>
<reference evidence="6 8" key="2">
    <citation type="submission" date="2018-12" db="EMBL/GenBank/DDBJ databases">
        <authorList>
            <consortium name="Pathogen Informatics"/>
        </authorList>
    </citation>
    <scope>NUCLEOTIDE SEQUENCE [LARGE SCALE GENOMIC DNA]</scope>
    <source>
        <strain evidence="6 8">NCTC949</strain>
    </source>
</reference>
<name>A0A0F6TCH9_9CORY</name>
<feature type="chain" id="PRO_5043119975" evidence="3">
    <location>
        <begin position="32"/>
        <end position="378"/>
    </location>
</feature>
<evidence type="ECO:0000313" key="7">
    <source>
        <dbReference type="Proteomes" id="UP000033457"/>
    </source>
</evidence>
<proteinExistence type="inferred from homology"/>
<feature type="signal peptide" evidence="3">
    <location>
        <begin position="1"/>
        <end position="31"/>
    </location>
</feature>
<dbReference type="KEGG" id="cku:UL82_00570"/>
<evidence type="ECO:0000313" key="6">
    <source>
        <dbReference type="EMBL" id="VEH05379.1"/>
    </source>
</evidence>
<feature type="region of interest" description="Disordered" evidence="2">
    <location>
        <begin position="31"/>
        <end position="57"/>
    </location>
</feature>
<evidence type="ECO:0000256" key="2">
    <source>
        <dbReference type="SAM" id="MobiDB-lite"/>
    </source>
</evidence>
<dbReference type="GO" id="GO:0071281">
    <property type="term" value="P:cellular response to iron ion"/>
    <property type="evidence" value="ECO:0007669"/>
    <property type="project" value="TreeGrafter"/>
</dbReference>
<dbReference type="Proteomes" id="UP000271380">
    <property type="component" value="Chromosome"/>
</dbReference>